<dbReference type="AlphaFoldDB" id="A0A1T5FT46"/>
<dbReference type="OrthoDB" id="982571at2"/>
<name>A0A1T5FT46_9BACT</name>
<evidence type="ECO:0000313" key="1">
    <source>
        <dbReference type="EMBL" id="SKB99316.1"/>
    </source>
</evidence>
<dbReference type="Proteomes" id="UP000190897">
    <property type="component" value="Unassembled WGS sequence"/>
</dbReference>
<proteinExistence type="predicted"/>
<reference evidence="2" key="1">
    <citation type="submission" date="2017-02" db="EMBL/GenBank/DDBJ databases">
        <authorList>
            <person name="Varghese N."/>
            <person name="Submissions S."/>
        </authorList>
    </citation>
    <scope>NUCLEOTIDE SEQUENCE [LARGE SCALE GENOMIC DNA]</scope>
    <source>
        <strain evidence="2">DSM 22270</strain>
    </source>
</reference>
<dbReference type="EMBL" id="FUZA01000004">
    <property type="protein sequence ID" value="SKB99316.1"/>
    <property type="molecule type" value="Genomic_DNA"/>
</dbReference>
<evidence type="ECO:0000313" key="2">
    <source>
        <dbReference type="Proteomes" id="UP000190897"/>
    </source>
</evidence>
<keyword evidence="2" id="KW-1185">Reference proteome</keyword>
<protein>
    <submittedName>
        <fullName evidence="1">Uncharacterized protein</fullName>
    </submittedName>
</protein>
<organism evidence="1 2">
    <name type="scientific">Dyadobacter psychrophilus</name>
    <dbReference type="NCBI Taxonomy" id="651661"/>
    <lineage>
        <taxon>Bacteria</taxon>
        <taxon>Pseudomonadati</taxon>
        <taxon>Bacteroidota</taxon>
        <taxon>Cytophagia</taxon>
        <taxon>Cytophagales</taxon>
        <taxon>Spirosomataceae</taxon>
        <taxon>Dyadobacter</taxon>
    </lineage>
</organism>
<gene>
    <name evidence="1" type="ORF">SAMN05660293_03389</name>
</gene>
<dbReference type="RefSeq" id="WP_082215908.1">
    <property type="nucleotide sequence ID" value="NZ_FUZA01000004.1"/>
</dbReference>
<sequence length="68" mass="8092">MKYTKAHLERIVFAQLDNIEAMNDLLITVKAQTEMIQKANKILEKEVEKFKVKKYEFVGRKKRGMKTF</sequence>
<accession>A0A1T5FT46</accession>